<dbReference type="InterPro" id="IPR045861">
    <property type="entry name" value="CorA_cytoplasmic_dom"/>
</dbReference>
<dbReference type="InterPro" id="IPR045863">
    <property type="entry name" value="CorA_TM1_TM2"/>
</dbReference>
<comment type="function">
    <text evidence="8">Mediates influx of magnesium ions.</text>
</comment>
<feature type="transmembrane region" description="Helical" evidence="8">
    <location>
        <begin position="351"/>
        <end position="371"/>
    </location>
</feature>
<evidence type="ECO:0000256" key="4">
    <source>
        <dbReference type="ARBA" id="ARBA00022475"/>
    </source>
</evidence>
<dbReference type="AlphaFoldDB" id="Q6MEG9"/>
<dbReference type="EMBL" id="BX908798">
    <property type="protein sequence ID" value="CAF23030.1"/>
    <property type="molecule type" value="Genomic_DNA"/>
</dbReference>
<dbReference type="PANTHER" id="PTHR46494:SF1">
    <property type="entry name" value="CORA FAMILY METAL ION TRANSPORTER (EUROFUNG)"/>
    <property type="match status" value="1"/>
</dbReference>
<dbReference type="NCBIfam" id="TIGR00383">
    <property type="entry name" value="corA"/>
    <property type="match status" value="1"/>
</dbReference>
<keyword evidence="5 8" id="KW-0812">Transmembrane</keyword>
<comment type="subcellular location">
    <subcellularLocation>
        <location evidence="1">Cell membrane</location>
        <topology evidence="1">Multi-pass membrane protein</topology>
    </subcellularLocation>
    <subcellularLocation>
        <location evidence="8">Membrane</location>
        <topology evidence="8">Multi-pass membrane protein</topology>
    </subcellularLocation>
</comment>
<dbReference type="Gene3D" id="3.30.460.20">
    <property type="entry name" value="CorA soluble domain-like"/>
    <property type="match status" value="1"/>
</dbReference>
<dbReference type="GO" id="GO:0015087">
    <property type="term" value="F:cobalt ion transmembrane transporter activity"/>
    <property type="evidence" value="ECO:0007669"/>
    <property type="project" value="UniProtKB-UniRule"/>
</dbReference>
<evidence type="ECO:0000313" key="9">
    <source>
        <dbReference type="EMBL" id="CAF23030.1"/>
    </source>
</evidence>
<accession>Q6MEG9</accession>
<evidence type="ECO:0000256" key="8">
    <source>
        <dbReference type="RuleBase" id="RU362010"/>
    </source>
</evidence>
<keyword evidence="6 8" id="KW-1133">Transmembrane helix</keyword>
<sequence length="377" mass="44269">MDLYIRNHLSFCSLEFLDFSEFIMYRLLKNRTKKTGLSPGSLIPIGEKPPHEIKLSIIEYSESEFIEKENVSIEECLDHLTTPNMTWIQVFGVYDPASIASIGKRFDLHALIQEDILNTSQRPKLDIYQDQVFIVARFLKYNQRDHQIQDEQVSLIFGQNLLISFLEQDKDVFTSVKERLRQGNIRIRKQKADYLAYALLDTIVDHYFIVLEKIDTNLDHLEEELVRSPKPGTLQSIQRAKQEIAVLKRSIWPMREVVNRFQRIEPPLVNAHTQIFLKDVYDHIIQNNDIIEGFRDVVSGMLDIYLSNINIRSNEIMKVLTIVSTIFVPLTFISSIYGMNFDSMPELHYPFGYPLIMLFMLTLSLLMLHYFRQKKWI</sequence>
<dbReference type="Proteomes" id="UP000000529">
    <property type="component" value="Chromosome"/>
</dbReference>
<proteinExistence type="inferred from homology"/>
<dbReference type="KEGG" id="pcu:PC_RS01480"/>
<dbReference type="OrthoDB" id="9803416at2"/>
<feature type="transmembrane region" description="Helical" evidence="8">
    <location>
        <begin position="319"/>
        <end position="339"/>
    </location>
</feature>
<keyword evidence="7 8" id="KW-0472">Membrane</keyword>
<dbReference type="PANTHER" id="PTHR46494">
    <property type="entry name" value="CORA FAMILY METAL ION TRANSPORTER (EUROFUNG)"/>
    <property type="match status" value="1"/>
</dbReference>
<dbReference type="Gene3D" id="1.20.58.340">
    <property type="entry name" value="Magnesium transport protein CorA, transmembrane region"/>
    <property type="match status" value="2"/>
</dbReference>
<dbReference type="Pfam" id="PF01544">
    <property type="entry name" value="CorA"/>
    <property type="match status" value="1"/>
</dbReference>
<evidence type="ECO:0000313" key="10">
    <source>
        <dbReference type="Proteomes" id="UP000000529"/>
    </source>
</evidence>
<evidence type="ECO:0000256" key="3">
    <source>
        <dbReference type="ARBA" id="ARBA00022448"/>
    </source>
</evidence>
<evidence type="ECO:0000256" key="6">
    <source>
        <dbReference type="ARBA" id="ARBA00022989"/>
    </source>
</evidence>
<evidence type="ECO:0000256" key="7">
    <source>
        <dbReference type="ARBA" id="ARBA00023136"/>
    </source>
</evidence>
<keyword evidence="8" id="KW-0460">Magnesium</keyword>
<organism evidence="9 10">
    <name type="scientific">Protochlamydia amoebophila (strain UWE25)</name>
    <dbReference type="NCBI Taxonomy" id="264201"/>
    <lineage>
        <taxon>Bacteria</taxon>
        <taxon>Pseudomonadati</taxon>
        <taxon>Chlamydiota</taxon>
        <taxon>Chlamydiia</taxon>
        <taxon>Parachlamydiales</taxon>
        <taxon>Parachlamydiaceae</taxon>
        <taxon>Candidatus Protochlamydia</taxon>
    </lineage>
</organism>
<dbReference type="SUPFAM" id="SSF143865">
    <property type="entry name" value="CorA soluble domain-like"/>
    <property type="match status" value="1"/>
</dbReference>
<evidence type="ECO:0000256" key="2">
    <source>
        <dbReference type="ARBA" id="ARBA00009765"/>
    </source>
</evidence>
<dbReference type="CDD" id="cd12828">
    <property type="entry name" value="TmCorA-like_1"/>
    <property type="match status" value="1"/>
</dbReference>
<dbReference type="InterPro" id="IPR004488">
    <property type="entry name" value="Mg/Co-transport_prot_CorA"/>
</dbReference>
<keyword evidence="8" id="KW-0406">Ion transport</keyword>
<keyword evidence="10" id="KW-1185">Reference proteome</keyword>
<dbReference type="FunFam" id="1.20.58.340:FF:000012">
    <property type="entry name" value="Magnesium transport protein CorA"/>
    <property type="match status" value="1"/>
</dbReference>
<dbReference type="GO" id="GO:0005886">
    <property type="term" value="C:plasma membrane"/>
    <property type="evidence" value="ECO:0007669"/>
    <property type="project" value="UniProtKB-SubCell"/>
</dbReference>
<gene>
    <name evidence="8" type="primary">corA</name>
    <name evidence="9" type="ORF">PC_RS01480</name>
</gene>
<protein>
    <recommendedName>
        <fullName evidence="8">Magnesium transport protein CorA</fullName>
    </recommendedName>
</protein>
<dbReference type="InterPro" id="IPR002523">
    <property type="entry name" value="MgTranspt_CorA/ZnTranspt_ZntB"/>
</dbReference>
<keyword evidence="3 8" id="KW-0813">Transport</keyword>
<dbReference type="GO" id="GO:0050897">
    <property type="term" value="F:cobalt ion binding"/>
    <property type="evidence" value="ECO:0007669"/>
    <property type="project" value="TreeGrafter"/>
</dbReference>
<evidence type="ECO:0000256" key="1">
    <source>
        <dbReference type="ARBA" id="ARBA00004651"/>
    </source>
</evidence>
<dbReference type="SUPFAM" id="SSF144083">
    <property type="entry name" value="Magnesium transport protein CorA, transmembrane region"/>
    <property type="match status" value="1"/>
</dbReference>
<dbReference type="HOGENOM" id="CLU_007127_0_0_0"/>
<dbReference type="GO" id="GO:0015095">
    <property type="term" value="F:magnesium ion transmembrane transporter activity"/>
    <property type="evidence" value="ECO:0007669"/>
    <property type="project" value="UniProtKB-UniRule"/>
</dbReference>
<dbReference type="GO" id="GO:0000287">
    <property type="term" value="F:magnesium ion binding"/>
    <property type="evidence" value="ECO:0007669"/>
    <property type="project" value="TreeGrafter"/>
</dbReference>
<keyword evidence="4 8" id="KW-1003">Cell membrane</keyword>
<evidence type="ECO:0000256" key="5">
    <source>
        <dbReference type="ARBA" id="ARBA00022692"/>
    </source>
</evidence>
<comment type="similarity">
    <text evidence="2 8">Belongs to the CorA metal ion transporter (MIT) (TC 1.A.35) family.</text>
</comment>
<dbReference type="eggNOG" id="COG0598">
    <property type="taxonomic scope" value="Bacteria"/>
</dbReference>
<name>Q6MEG9_PARUW</name>
<reference evidence="9 10" key="1">
    <citation type="journal article" date="2004" name="Science">
        <title>Illuminating the evolutionary history of chlamydiae.</title>
        <authorList>
            <person name="Horn M."/>
            <person name="Collingro A."/>
            <person name="Schmitz-Esser S."/>
            <person name="Beier C.L."/>
            <person name="Purkhold U."/>
            <person name="Fartmann B."/>
            <person name="Brandt P."/>
            <person name="Nyakatura G.J."/>
            <person name="Droege M."/>
            <person name="Frishman D."/>
            <person name="Rattei T."/>
            <person name="Mewes H."/>
            <person name="Wagner M."/>
        </authorList>
    </citation>
    <scope>NUCLEOTIDE SEQUENCE [LARGE SCALE GENOMIC DNA]</scope>
    <source>
        <strain evidence="9 10">UWE25</strain>
    </source>
</reference>